<evidence type="ECO:0000313" key="3">
    <source>
        <dbReference type="Proteomes" id="UP000886998"/>
    </source>
</evidence>
<gene>
    <name evidence="2" type="ORF">TNIN_478791</name>
</gene>
<accession>A0A8X6WWG0</accession>
<proteinExistence type="predicted"/>
<organism evidence="2 3">
    <name type="scientific">Trichonephila inaurata madagascariensis</name>
    <dbReference type="NCBI Taxonomy" id="2747483"/>
    <lineage>
        <taxon>Eukaryota</taxon>
        <taxon>Metazoa</taxon>
        <taxon>Ecdysozoa</taxon>
        <taxon>Arthropoda</taxon>
        <taxon>Chelicerata</taxon>
        <taxon>Arachnida</taxon>
        <taxon>Araneae</taxon>
        <taxon>Araneomorphae</taxon>
        <taxon>Entelegynae</taxon>
        <taxon>Araneoidea</taxon>
        <taxon>Nephilidae</taxon>
        <taxon>Trichonephila</taxon>
        <taxon>Trichonephila inaurata</taxon>
    </lineage>
</organism>
<protein>
    <submittedName>
        <fullName evidence="2">Uncharacterized protein</fullName>
    </submittedName>
</protein>
<dbReference type="Proteomes" id="UP000886998">
    <property type="component" value="Unassembled WGS sequence"/>
</dbReference>
<reference evidence="2" key="1">
    <citation type="submission" date="2020-08" db="EMBL/GenBank/DDBJ databases">
        <title>Multicomponent nature underlies the extraordinary mechanical properties of spider dragline silk.</title>
        <authorList>
            <person name="Kono N."/>
            <person name="Nakamura H."/>
            <person name="Mori M."/>
            <person name="Yoshida Y."/>
            <person name="Ohtoshi R."/>
            <person name="Malay A.D."/>
            <person name="Moran D.A.P."/>
            <person name="Tomita M."/>
            <person name="Numata K."/>
            <person name="Arakawa K."/>
        </authorList>
    </citation>
    <scope>NUCLEOTIDE SEQUENCE</scope>
</reference>
<evidence type="ECO:0000313" key="2">
    <source>
        <dbReference type="EMBL" id="GFY41847.1"/>
    </source>
</evidence>
<dbReference type="AlphaFoldDB" id="A0A8X6WWG0"/>
<feature type="compositionally biased region" description="Polar residues" evidence="1">
    <location>
        <begin position="1"/>
        <end position="11"/>
    </location>
</feature>
<keyword evidence="3" id="KW-1185">Reference proteome</keyword>
<feature type="region of interest" description="Disordered" evidence="1">
    <location>
        <begin position="1"/>
        <end position="25"/>
    </location>
</feature>
<comment type="caution">
    <text evidence="2">The sequence shown here is derived from an EMBL/GenBank/DDBJ whole genome shotgun (WGS) entry which is preliminary data.</text>
</comment>
<sequence length="136" mass="15468">MESQKDLSASETDSEDAEFTSDRQLRNRSLLQKSKRFENHIIEAESYLDDYNPETYKKNSKDGTNWKKAMQSKMNLLSENYTWELTDLPVGAKAIPLSEFIDSKPIQMAASTNIKPDLLRGASVNARVLITVKHTV</sequence>
<dbReference type="EMBL" id="BMAV01002712">
    <property type="protein sequence ID" value="GFY41847.1"/>
    <property type="molecule type" value="Genomic_DNA"/>
</dbReference>
<name>A0A8X6WWG0_9ARAC</name>
<dbReference type="OrthoDB" id="6751514at2759"/>
<evidence type="ECO:0000256" key="1">
    <source>
        <dbReference type="SAM" id="MobiDB-lite"/>
    </source>
</evidence>